<gene>
    <name evidence="2" type="ORF">P7K49_010206</name>
</gene>
<evidence type="ECO:0000313" key="2">
    <source>
        <dbReference type="EMBL" id="KAK2110460.1"/>
    </source>
</evidence>
<feature type="region of interest" description="Disordered" evidence="1">
    <location>
        <begin position="16"/>
        <end position="56"/>
    </location>
</feature>
<proteinExistence type="predicted"/>
<accession>A0ABQ9VN10</accession>
<comment type="caution">
    <text evidence="2">The sequence shown here is derived from an EMBL/GenBank/DDBJ whole genome shotgun (WGS) entry which is preliminary data.</text>
</comment>
<organism evidence="2 3">
    <name type="scientific">Saguinus oedipus</name>
    <name type="common">Cotton-top tamarin</name>
    <name type="synonym">Oedipomidas oedipus</name>
    <dbReference type="NCBI Taxonomy" id="9490"/>
    <lineage>
        <taxon>Eukaryota</taxon>
        <taxon>Metazoa</taxon>
        <taxon>Chordata</taxon>
        <taxon>Craniata</taxon>
        <taxon>Vertebrata</taxon>
        <taxon>Euteleostomi</taxon>
        <taxon>Mammalia</taxon>
        <taxon>Eutheria</taxon>
        <taxon>Euarchontoglires</taxon>
        <taxon>Primates</taxon>
        <taxon>Haplorrhini</taxon>
        <taxon>Platyrrhini</taxon>
        <taxon>Cebidae</taxon>
        <taxon>Callitrichinae</taxon>
        <taxon>Saguinus</taxon>
    </lineage>
</organism>
<feature type="compositionally biased region" description="Pro residues" evidence="1">
    <location>
        <begin position="42"/>
        <end position="54"/>
    </location>
</feature>
<keyword evidence="3" id="KW-1185">Reference proteome</keyword>
<sequence>MASALEQFVNSVRQLSAQGSSAAGCRQPTRTSRSSPAGLPSLGPPGAPPPPGPGPFHRALCLTVWGRDFRQTPSRVTIGRWKPAGGESVLGAFAQRLVLAGYSAARRRTLRNPIVV</sequence>
<dbReference type="EMBL" id="JASSZA010000005">
    <property type="protein sequence ID" value="KAK2110460.1"/>
    <property type="molecule type" value="Genomic_DNA"/>
</dbReference>
<dbReference type="Proteomes" id="UP001266305">
    <property type="component" value="Unassembled WGS sequence"/>
</dbReference>
<evidence type="ECO:0000313" key="3">
    <source>
        <dbReference type="Proteomes" id="UP001266305"/>
    </source>
</evidence>
<reference evidence="2 3" key="1">
    <citation type="submission" date="2023-05" db="EMBL/GenBank/DDBJ databases">
        <title>B98-5 Cell Line De Novo Hybrid Assembly: An Optical Mapping Approach.</title>
        <authorList>
            <person name="Kananen K."/>
            <person name="Auerbach J.A."/>
            <person name="Kautto E."/>
            <person name="Blachly J.S."/>
        </authorList>
    </citation>
    <scope>NUCLEOTIDE SEQUENCE [LARGE SCALE GENOMIC DNA]</scope>
    <source>
        <strain evidence="2">B95-8</strain>
        <tissue evidence="2">Cell line</tissue>
    </source>
</reference>
<evidence type="ECO:0000256" key="1">
    <source>
        <dbReference type="SAM" id="MobiDB-lite"/>
    </source>
</evidence>
<name>A0ABQ9VN10_SAGOE</name>
<protein>
    <submittedName>
        <fullName evidence="2">Uncharacterized protein</fullName>
    </submittedName>
</protein>